<comment type="caution">
    <text evidence="4">The sequence shown here is derived from an EMBL/GenBank/DDBJ whole genome shotgun (WGS) entry which is preliminary data.</text>
</comment>
<organism evidence="4 5">
    <name type="scientific">Chryseobacterium mucoviscidosis</name>
    <dbReference type="NCBI Taxonomy" id="1945581"/>
    <lineage>
        <taxon>Bacteria</taxon>
        <taxon>Pseudomonadati</taxon>
        <taxon>Bacteroidota</taxon>
        <taxon>Flavobacteriia</taxon>
        <taxon>Flavobacteriales</taxon>
        <taxon>Weeksellaceae</taxon>
        <taxon>Chryseobacterium group</taxon>
        <taxon>Chryseobacterium</taxon>
    </lineage>
</organism>
<feature type="chain" id="PRO_5011967485" description="Secretion system C-terminal sorting domain-containing protein" evidence="2">
    <location>
        <begin position="21"/>
        <end position="521"/>
    </location>
</feature>
<protein>
    <recommendedName>
        <fullName evidence="3">Secretion system C-terminal sorting domain-containing protein</fullName>
    </recommendedName>
</protein>
<feature type="domain" description="Secretion system C-terminal sorting" evidence="3">
    <location>
        <begin position="454"/>
        <end position="519"/>
    </location>
</feature>
<dbReference type="Proteomes" id="UP000196355">
    <property type="component" value="Unassembled WGS sequence"/>
</dbReference>
<feature type="signal peptide" evidence="2">
    <location>
        <begin position="1"/>
        <end position="20"/>
    </location>
</feature>
<dbReference type="InterPro" id="IPR005046">
    <property type="entry name" value="DUF285"/>
</dbReference>
<reference evidence="5" key="1">
    <citation type="submission" date="2017-02" db="EMBL/GenBank/DDBJ databases">
        <authorList>
            <person name="Tetz G."/>
            <person name="Tetz V."/>
        </authorList>
    </citation>
    <scope>NUCLEOTIDE SEQUENCE [LARGE SCALE GENOMIC DNA]</scope>
    <source>
        <strain evidence="5">VT16-26</strain>
    </source>
</reference>
<dbReference type="RefSeq" id="WP_087711559.1">
    <property type="nucleotide sequence ID" value="NZ_MVAG01000128.1"/>
</dbReference>
<evidence type="ECO:0000313" key="5">
    <source>
        <dbReference type="Proteomes" id="UP000196355"/>
    </source>
</evidence>
<evidence type="ECO:0000256" key="2">
    <source>
        <dbReference type="SAM" id="SignalP"/>
    </source>
</evidence>
<dbReference type="Pfam" id="PF03382">
    <property type="entry name" value="DUF285"/>
    <property type="match status" value="1"/>
</dbReference>
<gene>
    <name evidence="4" type="ORF">B0E34_17010</name>
</gene>
<keyword evidence="5" id="KW-1185">Reference proteome</keyword>
<name>A0A202BX05_9FLAO</name>
<evidence type="ECO:0000313" key="4">
    <source>
        <dbReference type="EMBL" id="OVE56000.1"/>
    </source>
</evidence>
<dbReference type="InterPro" id="IPR026444">
    <property type="entry name" value="Secre_tail"/>
</dbReference>
<evidence type="ECO:0000259" key="3">
    <source>
        <dbReference type="Pfam" id="PF18962"/>
    </source>
</evidence>
<evidence type="ECO:0000256" key="1">
    <source>
        <dbReference type="ARBA" id="ARBA00022729"/>
    </source>
</evidence>
<dbReference type="Pfam" id="PF18962">
    <property type="entry name" value="Por_Secre_tail"/>
    <property type="match status" value="1"/>
</dbReference>
<dbReference type="NCBIfam" id="TIGR02167">
    <property type="entry name" value="Liste_lipo_26"/>
    <property type="match status" value="3"/>
</dbReference>
<dbReference type="NCBIfam" id="TIGR04183">
    <property type="entry name" value="Por_Secre_tail"/>
    <property type="match status" value="1"/>
</dbReference>
<dbReference type="InterPro" id="IPR011889">
    <property type="entry name" value="Liste_lipo_26"/>
</dbReference>
<keyword evidence="1 2" id="KW-0732">Signal</keyword>
<dbReference type="EMBL" id="MVAG01000128">
    <property type="protein sequence ID" value="OVE56000.1"/>
    <property type="molecule type" value="Genomic_DNA"/>
</dbReference>
<accession>A0A202BX05</accession>
<dbReference type="AlphaFoldDB" id="A0A202BX05"/>
<proteinExistence type="predicted"/>
<sequence>MIKKLITANLFMLLLQTVHAQNEFITIWKPNTSSHNLLNPVMPSTAGDGQIWFPGIGENYKIVWEEVGFPSHTGTMNDVTSTERILIDFGTPLNPNAAEAKYRVKVSNGNGTFRQIKFGKNVISSSLIADIPVISTSGSTNKIVEIEQWGNIQWTSMNNAFAQCMNMELTATDSPDLSNVTDVSMMFNNAYNFKGAPSMANWDTSSIQNFKYMFGYISTPPIGFPLIESFNAPIGSWNLSSAEDLSYMFTRRKAFNQNLNNWNVSKVTNMAYMFAETQAYNQPMNNWNTSKVTNMTFMFHFNPAFNQPLDQWNTSNVTNMGHMFHGCSAFNQTINVWNTSKVTDMNTMFTEATSFNQSLHSWNIPVLTSGNNMFYNSGINCENYSNILYGWAHNPNTANNVFLQSLSPLTYSGAVAGERNILIGKGWTITGDSASECNFLGTLDIKNQRDKEEIYPNPATNFIFVKTSDAKNYTIFDQSGRIAARGILTNGEINIDFLTAGNYVLQINSKGKSQSFKFIKK</sequence>